<evidence type="ECO:0000256" key="2">
    <source>
        <dbReference type="ARBA" id="ARBA00010742"/>
    </source>
</evidence>
<dbReference type="InterPro" id="IPR001638">
    <property type="entry name" value="Solute-binding_3/MltF_N"/>
</dbReference>
<protein>
    <submittedName>
        <fullName evidence="5">Putative aliphatic sulfonates-binding protein</fullName>
    </submittedName>
</protein>
<feature type="domain" description="Solute-binding protein family 3/N-terminal" evidence="4">
    <location>
        <begin position="41"/>
        <end position="255"/>
    </location>
</feature>
<organism evidence="5 6">
    <name type="scientific">Clostridium luticellarii</name>
    <dbReference type="NCBI Taxonomy" id="1691940"/>
    <lineage>
        <taxon>Bacteria</taxon>
        <taxon>Bacillati</taxon>
        <taxon>Bacillota</taxon>
        <taxon>Clostridia</taxon>
        <taxon>Eubacteriales</taxon>
        <taxon>Clostridiaceae</taxon>
        <taxon>Clostridium</taxon>
    </lineage>
</organism>
<dbReference type="SUPFAM" id="SSF53850">
    <property type="entry name" value="Periplasmic binding protein-like II"/>
    <property type="match status" value="1"/>
</dbReference>
<dbReference type="Gene3D" id="3.40.190.10">
    <property type="entry name" value="Periplasmic binding protein-like II"/>
    <property type="match status" value="2"/>
</dbReference>
<keyword evidence="6" id="KW-1185">Reference proteome</keyword>
<evidence type="ECO:0000313" key="6">
    <source>
        <dbReference type="Proteomes" id="UP000237798"/>
    </source>
</evidence>
<comment type="caution">
    <text evidence="5">The sequence shown here is derived from an EMBL/GenBank/DDBJ whole genome shotgun (WGS) entry which is preliminary data.</text>
</comment>
<dbReference type="PANTHER" id="PTHR30024:SF47">
    <property type="entry name" value="TAURINE-BINDING PERIPLASMIC PROTEIN"/>
    <property type="match status" value="1"/>
</dbReference>
<dbReference type="PANTHER" id="PTHR30024">
    <property type="entry name" value="ALIPHATIC SULFONATES-BINDING PROTEIN-RELATED"/>
    <property type="match status" value="1"/>
</dbReference>
<sequence>MKNRKIFFIILMVVEMMITGTGCRNSSKTQNTSNSSKKEVTVRIGADSSAFSTAFYVAKDKGFFKNHGINVQISPYSYGIDTIDAVLTNQVDVGLAMDYAALSRLSSGDLKIFSFIQQDNASKTKMVTRDGINSPQELKGKAIGVKRGTVDEYTTVRYLEKYNIKIDEVKKQGFSSDAEIISAFQKGDVQATFFGGNLLDKALKVQGAKVIGSKADIPFASRGFLMANSKFLAQKDVTKNILLALNDAAEWINKNPSEAAQIMSKDLKLPKDSVQKDIEAAKSDIRLNNEDVQQLQDVYKYSSDNKLIKGGFDLKDKIDTDALKEALPDKLTYKPENIK</sequence>
<gene>
    <name evidence="5" type="primary">ssuA_2</name>
    <name evidence="5" type="ORF">CLLU_12850</name>
</gene>
<dbReference type="OrthoDB" id="9815602at2"/>
<evidence type="ECO:0000259" key="4">
    <source>
        <dbReference type="SMART" id="SM00062"/>
    </source>
</evidence>
<name>A0A2T0BPI4_9CLOT</name>
<evidence type="ECO:0000256" key="1">
    <source>
        <dbReference type="ARBA" id="ARBA00004418"/>
    </source>
</evidence>
<evidence type="ECO:0000313" key="5">
    <source>
        <dbReference type="EMBL" id="PRR85796.1"/>
    </source>
</evidence>
<proteinExistence type="inferred from homology"/>
<dbReference type="InterPro" id="IPR015168">
    <property type="entry name" value="SsuA/THI5"/>
</dbReference>
<dbReference type="GO" id="GO:0042597">
    <property type="term" value="C:periplasmic space"/>
    <property type="evidence" value="ECO:0007669"/>
    <property type="project" value="UniProtKB-SubCell"/>
</dbReference>
<comment type="similarity">
    <text evidence="2">Belongs to the bacterial solute-binding protein SsuA/TauA family.</text>
</comment>
<reference evidence="5 6" key="1">
    <citation type="submission" date="2018-03" db="EMBL/GenBank/DDBJ databases">
        <title>Genome sequence of Clostridium luticellarii DSM 29923.</title>
        <authorList>
            <person name="Poehlein A."/>
            <person name="Daniel R."/>
        </authorList>
    </citation>
    <scope>NUCLEOTIDE SEQUENCE [LARGE SCALE GENOMIC DNA]</scope>
    <source>
        <strain evidence="5 6">DSM 29923</strain>
    </source>
</reference>
<keyword evidence="3" id="KW-0732">Signal</keyword>
<dbReference type="AlphaFoldDB" id="A0A2T0BPI4"/>
<dbReference type="Proteomes" id="UP000237798">
    <property type="component" value="Unassembled WGS sequence"/>
</dbReference>
<dbReference type="SMART" id="SM00062">
    <property type="entry name" value="PBPb"/>
    <property type="match status" value="1"/>
</dbReference>
<dbReference type="RefSeq" id="WP_106008758.1">
    <property type="nucleotide sequence ID" value="NZ_PVXP01000012.1"/>
</dbReference>
<accession>A0A2T0BPI4</accession>
<dbReference type="Pfam" id="PF09084">
    <property type="entry name" value="NMT1"/>
    <property type="match status" value="1"/>
</dbReference>
<comment type="subcellular location">
    <subcellularLocation>
        <location evidence="1">Periplasm</location>
    </subcellularLocation>
</comment>
<dbReference type="EMBL" id="PVXP01000012">
    <property type="protein sequence ID" value="PRR85796.1"/>
    <property type="molecule type" value="Genomic_DNA"/>
</dbReference>
<evidence type="ECO:0000256" key="3">
    <source>
        <dbReference type="ARBA" id="ARBA00022729"/>
    </source>
</evidence>